<dbReference type="KEGG" id="vg:26613352"/>
<keyword evidence="2" id="KW-1185">Reference proteome</keyword>
<name>A0A0K1LQL5_9CAUD</name>
<dbReference type="Proteomes" id="UP000203408">
    <property type="component" value="Segment"/>
</dbReference>
<evidence type="ECO:0000313" key="2">
    <source>
        <dbReference type="Proteomes" id="UP000203408"/>
    </source>
</evidence>
<dbReference type="GeneID" id="26613352"/>
<reference evidence="1 2" key="1">
    <citation type="journal article" date="2015" name="Genome Announc.">
        <title>Complete Genome Sequence of Carbapenemase-Producing Klebsiella pneumoniae Myophage Matisse.</title>
        <authorList>
            <person name="Provasek V.E."/>
            <person name="Lessor L.E."/>
            <person name="Cahill J.L."/>
            <person name="Rasche E.S."/>
            <person name="Kuty Everett G.F."/>
        </authorList>
    </citation>
    <scope>NUCLEOTIDE SEQUENCE [LARGE SCALE GENOMIC DNA]</scope>
</reference>
<gene>
    <name evidence="1" type="ORF">CPT_Matisse169</name>
</gene>
<evidence type="ECO:0000313" key="1">
    <source>
        <dbReference type="EMBL" id="AKU44473.1"/>
    </source>
</evidence>
<protein>
    <submittedName>
        <fullName evidence="1">Uncharacterized protein</fullName>
    </submittedName>
</protein>
<proteinExistence type="predicted"/>
<accession>A0A0K1LQL5</accession>
<dbReference type="RefSeq" id="YP_009194413.1">
    <property type="nucleotide sequence ID" value="NC_028750.1"/>
</dbReference>
<dbReference type="EMBL" id="KT001918">
    <property type="protein sequence ID" value="AKU44473.1"/>
    <property type="molecule type" value="Genomic_DNA"/>
</dbReference>
<organism evidence="1 2">
    <name type="scientific">Klebsiella phage Matisse</name>
    <dbReference type="NCBI Taxonomy" id="1675607"/>
    <lineage>
        <taxon>Viruses</taxon>
        <taxon>Duplodnaviria</taxon>
        <taxon>Heunggongvirae</taxon>
        <taxon>Uroviricota</taxon>
        <taxon>Caudoviricetes</taxon>
        <taxon>Pantevenvirales</taxon>
        <taxon>Straboviridae</taxon>
        <taxon>Slopekvirus</taxon>
        <taxon>Slopekvirus matisse</taxon>
    </lineage>
</organism>
<sequence>MNKFEPYMKWLRNVSAHLGRDIKPSALARELYELDADPEDVATDYGRFL</sequence>